<dbReference type="EMBL" id="RJSF01000046">
    <property type="protein sequence ID" value="RNM12063.1"/>
    <property type="molecule type" value="Genomic_DNA"/>
</dbReference>
<dbReference type="AlphaFoldDB" id="A0A3N0GHV2"/>
<keyword evidence="2" id="KW-1185">Reference proteome</keyword>
<accession>A0A3N0GHV2</accession>
<sequence>MAEIADALVAAGEYEARIDAQTTQRIVDFNWSARQAGRRLGIRVHVDIRYSRAPEGQAEARVTPLTAPS</sequence>
<evidence type="ECO:0000313" key="1">
    <source>
        <dbReference type="EMBL" id="RNM12063.1"/>
    </source>
</evidence>
<reference evidence="1 2" key="1">
    <citation type="submission" date="2018-11" db="EMBL/GenBank/DDBJ databases">
        <authorList>
            <person name="Li F."/>
        </authorList>
    </citation>
    <scope>NUCLEOTIDE SEQUENCE [LARGE SCALE GENOMIC DNA]</scope>
    <source>
        <strain evidence="1 2">Gsoil 818</strain>
    </source>
</reference>
<gene>
    <name evidence="1" type="ORF">EFL26_19795</name>
</gene>
<organism evidence="1 2">
    <name type="scientific">Nocardioides pocheonensis</name>
    <dbReference type="NCBI Taxonomy" id="661485"/>
    <lineage>
        <taxon>Bacteria</taxon>
        <taxon>Bacillati</taxon>
        <taxon>Actinomycetota</taxon>
        <taxon>Actinomycetes</taxon>
        <taxon>Propionibacteriales</taxon>
        <taxon>Nocardioidaceae</taxon>
        <taxon>Nocardioides</taxon>
    </lineage>
</organism>
<name>A0A3N0GHV2_9ACTN</name>
<evidence type="ECO:0000313" key="2">
    <source>
        <dbReference type="Proteomes" id="UP000279994"/>
    </source>
</evidence>
<dbReference type="Proteomes" id="UP000279994">
    <property type="component" value="Unassembled WGS sequence"/>
</dbReference>
<protein>
    <submittedName>
        <fullName evidence="1">Uncharacterized protein</fullName>
    </submittedName>
</protein>
<comment type="caution">
    <text evidence="1">The sequence shown here is derived from an EMBL/GenBank/DDBJ whole genome shotgun (WGS) entry which is preliminary data.</text>
</comment>
<proteinExistence type="predicted"/>